<sequence>NYWTLHLGSAKHSNILQNNVLTSSPIKGSPESILLLLCNAGPGGGYIRRGRGWREWRRGDPTLINSLWKSRTPL</sequence>
<proteinExistence type="predicted"/>
<reference evidence="1" key="2">
    <citation type="submission" date="2023-05" db="EMBL/GenBank/DDBJ databases">
        <authorList>
            <person name="Fouks B."/>
        </authorList>
    </citation>
    <scope>NUCLEOTIDE SEQUENCE</scope>
    <source>
        <strain evidence="1">Stay&amp;Tobe</strain>
        <tissue evidence="1">Testes</tissue>
    </source>
</reference>
<name>A0AAD7ZI47_DIPPU</name>
<dbReference type="EMBL" id="JASPKZ010008167">
    <property type="protein sequence ID" value="KAJ9580762.1"/>
    <property type="molecule type" value="Genomic_DNA"/>
</dbReference>
<accession>A0AAD7ZI47</accession>
<dbReference type="AlphaFoldDB" id="A0AAD7ZI47"/>
<evidence type="ECO:0000313" key="1">
    <source>
        <dbReference type="EMBL" id="KAJ9580762.1"/>
    </source>
</evidence>
<protein>
    <submittedName>
        <fullName evidence="1">Uncharacterized protein</fullName>
    </submittedName>
</protein>
<reference evidence="1" key="1">
    <citation type="journal article" date="2023" name="IScience">
        <title>Live-bearing cockroach genome reveals convergent evolutionary mechanisms linked to viviparity in insects and beyond.</title>
        <authorList>
            <person name="Fouks B."/>
            <person name="Harrison M.C."/>
            <person name="Mikhailova A.A."/>
            <person name="Marchal E."/>
            <person name="English S."/>
            <person name="Carruthers M."/>
            <person name="Jennings E.C."/>
            <person name="Chiamaka E.L."/>
            <person name="Frigard R.A."/>
            <person name="Pippel M."/>
            <person name="Attardo G.M."/>
            <person name="Benoit J.B."/>
            <person name="Bornberg-Bauer E."/>
            <person name="Tobe S.S."/>
        </authorList>
    </citation>
    <scope>NUCLEOTIDE SEQUENCE</scope>
    <source>
        <strain evidence="1">Stay&amp;Tobe</strain>
    </source>
</reference>
<evidence type="ECO:0000313" key="2">
    <source>
        <dbReference type="Proteomes" id="UP001233999"/>
    </source>
</evidence>
<feature type="non-terminal residue" evidence="1">
    <location>
        <position position="1"/>
    </location>
</feature>
<feature type="non-terminal residue" evidence="1">
    <location>
        <position position="74"/>
    </location>
</feature>
<gene>
    <name evidence="1" type="ORF">L9F63_024060</name>
</gene>
<dbReference type="Proteomes" id="UP001233999">
    <property type="component" value="Unassembled WGS sequence"/>
</dbReference>
<comment type="caution">
    <text evidence="1">The sequence shown here is derived from an EMBL/GenBank/DDBJ whole genome shotgun (WGS) entry which is preliminary data.</text>
</comment>
<keyword evidence="2" id="KW-1185">Reference proteome</keyword>
<organism evidence="1 2">
    <name type="scientific">Diploptera punctata</name>
    <name type="common">Pacific beetle cockroach</name>
    <dbReference type="NCBI Taxonomy" id="6984"/>
    <lineage>
        <taxon>Eukaryota</taxon>
        <taxon>Metazoa</taxon>
        <taxon>Ecdysozoa</taxon>
        <taxon>Arthropoda</taxon>
        <taxon>Hexapoda</taxon>
        <taxon>Insecta</taxon>
        <taxon>Pterygota</taxon>
        <taxon>Neoptera</taxon>
        <taxon>Polyneoptera</taxon>
        <taxon>Dictyoptera</taxon>
        <taxon>Blattodea</taxon>
        <taxon>Blaberoidea</taxon>
        <taxon>Blaberidae</taxon>
        <taxon>Diplopterinae</taxon>
        <taxon>Diploptera</taxon>
    </lineage>
</organism>